<dbReference type="Pfam" id="PF03457">
    <property type="entry name" value="HA"/>
    <property type="match status" value="2"/>
</dbReference>
<dbReference type="OrthoDB" id="62632at2759"/>
<dbReference type="InterPro" id="IPR005114">
    <property type="entry name" value="Helicase_assoc"/>
</dbReference>
<organism evidence="2 3">
    <name type="scientific">Aphanomyces euteiches</name>
    <dbReference type="NCBI Taxonomy" id="100861"/>
    <lineage>
        <taxon>Eukaryota</taxon>
        <taxon>Sar</taxon>
        <taxon>Stramenopiles</taxon>
        <taxon>Oomycota</taxon>
        <taxon>Saprolegniomycetes</taxon>
        <taxon>Saprolegniales</taxon>
        <taxon>Verrucalvaceae</taxon>
        <taxon>Aphanomyces</taxon>
    </lineage>
</organism>
<keyword evidence="3" id="KW-1185">Reference proteome</keyword>
<dbReference type="PANTHER" id="PTHR37066">
    <property type="entry name" value="HELICASE-ASSOCIATED"/>
    <property type="match status" value="1"/>
</dbReference>
<comment type="caution">
    <text evidence="2">The sequence shown here is derived from an EMBL/GenBank/DDBJ whole genome shotgun (WGS) entry which is preliminary data.</text>
</comment>
<dbReference type="PANTHER" id="PTHR37066:SF1">
    <property type="entry name" value="LNS2_PITP DOMAIN-CONTAINING PROTEIN"/>
    <property type="match status" value="1"/>
</dbReference>
<proteinExistence type="predicted"/>
<sequence length="197" mass="23326">MPQYIQRQNRRRDNRLCISFLLNQSTTWATEKEATFIDNHDEVSASQRIKSSWFDKFIALETFKEIHGHLLVPRTFKVPSNDPQWPAPTWKMHLGVLVNNLRTRNQPKDRRKQLDRMGFVWDTMEFHWQINLLALRTYKEKFGHLRVPQSFKVPKEEGGWPEETHGIKLGWVATTLRRNRGSMAALRETALDRLGFL</sequence>
<dbReference type="EMBL" id="VJMJ01000081">
    <property type="protein sequence ID" value="KAF0737769.1"/>
    <property type="molecule type" value="Genomic_DNA"/>
</dbReference>
<gene>
    <name evidence="2" type="ORF">Ae201684_006263</name>
</gene>
<feature type="domain" description="Helicase-associated" evidence="1">
    <location>
        <begin position="126"/>
        <end position="196"/>
    </location>
</feature>
<evidence type="ECO:0000313" key="3">
    <source>
        <dbReference type="Proteomes" id="UP000481153"/>
    </source>
</evidence>
<accession>A0A6G0XC91</accession>
<reference evidence="2 3" key="1">
    <citation type="submission" date="2019-07" db="EMBL/GenBank/DDBJ databases">
        <title>Genomics analysis of Aphanomyces spp. identifies a new class of oomycete effector associated with host adaptation.</title>
        <authorList>
            <person name="Gaulin E."/>
        </authorList>
    </citation>
    <scope>NUCLEOTIDE SEQUENCE [LARGE SCALE GENOMIC DNA]</scope>
    <source>
        <strain evidence="2 3">ATCC 201684</strain>
    </source>
</reference>
<evidence type="ECO:0000313" key="2">
    <source>
        <dbReference type="EMBL" id="KAF0737769.1"/>
    </source>
</evidence>
<feature type="domain" description="Helicase-associated" evidence="1">
    <location>
        <begin position="52"/>
        <end position="119"/>
    </location>
</feature>
<evidence type="ECO:0000259" key="1">
    <source>
        <dbReference type="Pfam" id="PF03457"/>
    </source>
</evidence>
<name>A0A6G0XC91_9STRA</name>
<protein>
    <recommendedName>
        <fullName evidence="1">Helicase-associated domain-containing protein</fullName>
    </recommendedName>
</protein>
<dbReference type="VEuPathDB" id="FungiDB:AeMF1_002369"/>
<dbReference type="AlphaFoldDB" id="A0A6G0XC91"/>
<dbReference type="Proteomes" id="UP000481153">
    <property type="component" value="Unassembled WGS sequence"/>
</dbReference>